<name>A0A2K1IRA1_PHYPA</name>
<reference evidence="2" key="3">
    <citation type="submission" date="2020-12" db="UniProtKB">
        <authorList>
            <consortium name="EnsemblPlants"/>
        </authorList>
    </citation>
    <scope>IDENTIFICATION</scope>
</reference>
<evidence type="ECO:0000313" key="2">
    <source>
        <dbReference type="EnsemblPlants" id="PAC:32915265.CDS.1"/>
    </source>
</evidence>
<dbReference type="EMBL" id="ABEU02000021">
    <property type="protein sequence ID" value="PNR31797.1"/>
    <property type="molecule type" value="Genomic_DNA"/>
</dbReference>
<dbReference type="EnsemblPlants" id="Pp3c21_9070V3.1">
    <property type="protein sequence ID" value="PAC:32915265.CDS.1"/>
    <property type="gene ID" value="Pp3c21_9070"/>
</dbReference>
<accession>A0A2K1IRA1</accession>
<evidence type="ECO:0000313" key="3">
    <source>
        <dbReference type="Proteomes" id="UP000006727"/>
    </source>
</evidence>
<proteinExistence type="predicted"/>
<reference evidence="1 3" key="2">
    <citation type="journal article" date="2018" name="Plant J.">
        <title>The Physcomitrella patens chromosome-scale assembly reveals moss genome structure and evolution.</title>
        <authorList>
            <person name="Lang D."/>
            <person name="Ullrich K.K."/>
            <person name="Murat F."/>
            <person name="Fuchs J."/>
            <person name="Jenkins J."/>
            <person name="Haas F.B."/>
            <person name="Piednoel M."/>
            <person name="Gundlach H."/>
            <person name="Van Bel M."/>
            <person name="Meyberg R."/>
            <person name="Vives C."/>
            <person name="Morata J."/>
            <person name="Symeonidi A."/>
            <person name="Hiss M."/>
            <person name="Muchero W."/>
            <person name="Kamisugi Y."/>
            <person name="Saleh O."/>
            <person name="Blanc G."/>
            <person name="Decker E.L."/>
            <person name="van Gessel N."/>
            <person name="Grimwood J."/>
            <person name="Hayes R.D."/>
            <person name="Graham S.W."/>
            <person name="Gunter L.E."/>
            <person name="McDaniel S.F."/>
            <person name="Hoernstein S.N.W."/>
            <person name="Larsson A."/>
            <person name="Li F.W."/>
            <person name="Perroud P.F."/>
            <person name="Phillips J."/>
            <person name="Ranjan P."/>
            <person name="Rokshar D.S."/>
            <person name="Rothfels C.J."/>
            <person name="Schneider L."/>
            <person name="Shu S."/>
            <person name="Stevenson D.W."/>
            <person name="Thummler F."/>
            <person name="Tillich M."/>
            <person name="Villarreal Aguilar J.C."/>
            <person name="Widiez T."/>
            <person name="Wong G.K."/>
            <person name="Wymore A."/>
            <person name="Zhang Y."/>
            <person name="Zimmer A.D."/>
            <person name="Quatrano R.S."/>
            <person name="Mayer K.F.X."/>
            <person name="Goodstein D."/>
            <person name="Casacuberta J.M."/>
            <person name="Vandepoele K."/>
            <person name="Reski R."/>
            <person name="Cuming A.C."/>
            <person name="Tuskan G.A."/>
            <person name="Maumus F."/>
            <person name="Salse J."/>
            <person name="Schmutz J."/>
            <person name="Rensing S.A."/>
        </authorList>
    </citation>
    <scope>NUCLEOTIDE SEQUENCE [LARGE SCALE GENOMIC DNA]</scope>
    <source>
        <strain evidence="2 3">cv. Gransden 2004</strain>
    </source>
</reference>
<sequence length="124" mass="12890">MGTHVMIDAFDENAPCAMAVWAGKSRALVSSIAIACKLCSSAASASSAVQMLLSMMFETDRVSRSMSESVGVETTVGAVIEMDSSVGDDTSRVMIKLVRETGHCAASVILACLKGNLNGGLWAL</sequence>
<organism evidence="1">
    <name type="scientific">Physcomitrium patens</name>
    <name type="common">Spreading-leaved earth moss</name>
    <name type="synonym">Physcomitrella patens</name>
    <dbReference type="NCBI Taxonomy" id="3218"/>
    <lineage>
        <taxon>Eukaryota</taxon>
        <taxon>Viridiplantae</taxon>
        <taxon>Streptophyta</taxon>
        <taxon>Embryophyta</taxon>
        <taxon>Bryophyta</taxon>
        <taxon>Bryophytina</taxon>
        <taxon>Bryopsida</taxon>
        <taxon>Funariidae</taxon>
        <taxon>Funariales</taxon>
        <taxon>Funariaceae</taxon>
        <taxon>Physcomitrium</taxon>
    </lineage>
</organism>
<evidence type="ECO:0000313" key="1">
    <source>
        <dbReference type="EMBL" id="PNR31797.1"/>
    </source>
</evidence>
<dbReference type="InParanoid" id="A0A2K1IRA1"/>
<dbReference type="Proteomes" id="UP000006727">
    <property type="component" value="Chromosome 21"/>
</dbReference>
<gene>
    <name evidence="1" type="ORF">PHYPA_025920</name>
</gene>
<protein>
    <submittedName>
        <fullName evidence="1 2">Uncharacterized protein</fullName>
    </submittedName>
</protein>
<reference evidence="1 3" key="1">
    <citation type="journal article" date="2008" name="Science">
        <title>The Physcomitrella genome reveals evolutionary insights into the conquest of land by plants.</title>
        <authorList>
            <person name="Rensing S."/>
            <person name="Lang D."/>
            <person name="Zimmer A."/>
            <person name="Terry A."/>
            <person name="Salamov A."/>
            <person name="Shapiro H."/>
            <person name="Nishiyama T."/>
            <person name="Perroud P.-F."/>
            <person name="Lindquist E."/>
            <person name="Kamisugi Y."/>
            <person name="Tanahashi T."/>
            <person name="Sakakibara K."/>
            <person name="Fujita T."/>
            <person name="Oishi K."/>
            <person name="Shin-I T."/>
            <person name="Kuroki Y."/>
            <person name="Toyoda A."/>
            <person name="Suzuki Y."/>
            <person name="Hashimoto A."/>
            <person name="Yamaguchi K."/>
            <person name="Sugano A."/>
            <person name="Kohara Y."/>
            <person name="Fujiyama A."/>
            <person name="Anterola A."/>
            <person name="Aoki S."/>
            <person name="Ashton N."/>
            <person name="Barbazuk W.B."/>
            <person name="Barker E."/>
            <person name="Bennetzen J."/>
            <person name="Bezanilla M."/>
            <person name="Blankenship R."/>
            <person name="Cho S.H."/>
            <person name="Dutcher S."/>
            <person name="Estelle M."/>
            <person name="Fawcett J.A."/>
            <person name="Gundlach H."/>
            <person name="Hanada K."/>
            <person name="Heyl A."/>
            <person name="Hicks K.A."/>
            <person name="Hugh J."/>
            <person name="Lohr M."/>
            <person name="Mayer K."/>
            <person name="Melkozernov A."/>
            <person name="Murata T."/>
            <person name="Nelson D."/>
            <person name="Pils B."/>
            <person name="Prigge M."/>
            <person name="Reiss B."/>
            <person name="Renner T."/>
            <person name="Rombauts S."/>
            <person name="Rushton P."/>
            <person name="Sanderfoot A."/>
            <person name="Schween G."/>
            <person name="Shiu S.-H."/>
            <person name="Stueber K."/>
            <person name="Theodoulou F.L."/>
            <person name="Tu H."/>
            <person name="Van de Peer Y."/>
            <person name="Verrier P.J."/>
            <person name="Waters E."/>
            <person name="Wood A."/>
            <person name="Yang L."/>
            <person name="Cove D."/>
            <person name="Cuming A."/>
            <person name="Hasebe M."/>
            <person name="Lucas S."/>
            <person name="Mishler D.B."/>
            <person name="Reski R."/>
            <person name="Grigoriev I."/>
            <person name="Quatrano R.S."/>
            <person name="Boore J.L."/>
        </authorList>
    </citation>
    <scope>NUCLEOTIDE SEQUENCE [LARGE SCALE GENOMIC DNA]</scope>
    <source>
        <strain evidence="2 3">cv. Gransden 2004</strain>
    </source>
</reference>
<dbReference type="AlphaFoldDB" id="A0A2K1IRA1"/>
<keyword evidence="3" id="KW-1185">Reference proteome</keyword>
<dbReference type="Gramene" id="Pp3c21_9070V3.1">
    <property type="protein sequence ID" value="PAC:32915265.CDS.1"/>
    <property type="gene ID" value="Pp3c21_9070"/>
</dbReference>